<dbReference type="InterPro" id="IPR011331">
    <property type="entry name" value="Ribosomal_eL37/eL43"/>
</dbReference>
<evidence type="ECO:0000256" key="4">
    <source>
        <dbReference type="SAM" id="MobiDB-lite"/>
    </source>
</evidence>
<dbReference type="GO" id="GO:1990904">
    <property type="term" value="C:ribonucleoprotein complex"/>
    <property type="evidence" value="ECO:0007669"/>
    <property type="project" value="UniProtKB-KW"/>
</dbReference>
<sequence>MASSNTSPSLSASQGPHTGSVPLPKKPAPVPEFEEEPEPDVPDPSADDRFGDSQVDEMKPIRRSFHSWTDPKEEPEIFQPNHFTHDLYTGYLETFMREVEDNQQLFKAVVKQRRQDCGFQEPSRSSSRSRFWNRDGKSMDLLPKLIFWESQMTPSYSFKFADEEKEADGENAAAFCAASLAPLGIGWKRMAETPPPFALQIYGFAISGQKMCCGECRKIIKRYEIQQRARYMCSFCGKDRENVKRVAGGIWKCKGKTCGKIMAGGCWTLSTGPAATVRATIARLRKQQQGGVDD</sequence>
<dbReference type="AlphaFoldDB" id="A0A9P1GP87"/>
<dbReference type="SUPFAM" id="SSF57829">
    <property type="entry name" value="Zn-binding ribosomal proteins"/>
    <property type="match status" value="1"/>
</dbReference>
<dbReference type="InterPro" id="IPR002674">
    <property type="entry name" value="Ribosomal_eL43"/>
</dbReference>
<evidence type="ECO:0000313" key="8">
    <source>
        <dbReference type="Proteomes" id="UP001152797"/>
    </source>
</evidence>
<dbReference type="EMBL" id="CAMXCT020006693">
    <property type="protein sequence ID" value="CAL1171785.1"/>
    <property type="molecule type" value="Genomic_DNA"/>
</dbReference>
<dbReference type="GO" id="GO:0003735">
    <property type="term" value="F:structural constituent of ribosome"/>
    <property type="evidence" value="ECO:0007669"/>
    <property type="project" value="InterPro"/>
</dbReference>
<dbReference type="GO" id="GO:0006412">
    <property type="term" value="P:translation"/>
    <property type="evidence" value="ECO:0007669"/>
    <property type="project" value="InterPro"/>
</dbReference>
<keyword evidence="2 7" id="KW-0689">Ribosomal protein</keyword>
<dbReference type="OrthoDB" id="10258345at2759"/>
<reference evidence="6" key="2">
    <citation type="submission" date="2024-04" db="EMBL/GenBank/DDBJ databases">
        <authorList>
            <person name="Chen Y."/>
            <person name="Shah S."/>
            <person name="Dougan E. K."/>
            <person name="Thang M."/>
            <person name="Chan C."/>
        </authorList>
    </citation>
    <scope>NUCLEOTIDE SEQUENCE [LARGE SCALE GENOMIC DNA]</scope>
</reference>
<evidence type="ECO:0000256" key="3">
    <source>
        <dbReference type="ARBA" id="ARBA00023274"/>
    </source>
</evidence>
<evidence type="ECO:0000256" key="1">
    <source>
        <dbReference type="ARBA" id="ARBA00008672"/>
    </source>
</evidence>
<feature type="compositionally biased region" description="Basic and acidic residues" evidence="4">
    <location>
        <begin position="46"/>
        <end position="57"/>
    </location>
</feature>
<keyword evidence="3" id="KW-0687">Ribonucleoprotein</keyword>
<dbReference type="EMBL" id="CAMXCT030006693">
    <property type="protein sequence ID" value="CAL4805722.1"/>
    <property type="molecule type" value="Genomic_DNA"/>
</dbReference>
<proteinExistence type="inferred from homology"/>
<evidence type="ECO:0000256" key="2">
    <source>
        <dbReference type="ARBA" id="ARBA00022980"/>
    </source>
</evidence>
<accession>A0A9P1GP87</accession>
<evidence type="ECO:0000313" key="7">
    <source>
        <dbReference type="EMBL" id="CAL4805722.1"/>
    </source>
</evidence>
<dbReference type="Proteomes" id="UP001152797">
    <property type="component" value="Unassembled WGS sequence"/>
</dbReference>
<evidence type="ECO:0000313" key="6">
    <source>
        <dbReference type="EMBL" id="CAL1171785.1"/>
    </source>
</evidence>
<dbReference type="GO" id="GO:0005840">
    <property type="term" value="C:ribosome"/>
    <property type="evidence" value="ECO:0007669"/>
    <property type="project" value="UniProtKB-KW"/>
</dbReference>
<dbReference type="InterPro" id="IPR011332">
    <property type="entry name" value="Ribosomal_zn-bd"/>
</dbReference>
<dbReference type="Gene3D" id="2.20.25.30">
    <property type="match status" value="1"/>
</dbReference>
<dbReference type="InterPro" id="IPR050522">
    <property type="entry name" value="Ribosomal_protein_eL43"/>
</dbReference>
<dbReference type="PANTHER" id="PTHR48129:SF1">
    <property type="entry name" value="LARGE RIBOSOMAL SUBUNIT PROTEIN EL43"/>
    <property type="match status" value="1"/>
</dbReference>
<gene>
    <name evidence="5" type="ORF">C1SCF055_LOCUS42979</name>
</gene>
<keyword evidence="8" id="KW-1185">Reference proteome</keyword>
<protein>
    <submittedName>
        <fullName evidence="7">Large ribosomal subunit protein eL43 (60S ribosomal protein L37a)</fullName>
    </submittedName>
</protein>
<reference evidence="5" key="1">
    <citation type="submission" date="2022-10" db="EMBL/GenBank/DDBJ databases">
        <authorList>
            <person name="Chen Y."/>
            <person name="Dougan E. K."/>
            <person name="Chan C."/>
            <person name="Rhodes N."/>
            <person name="Thang M."/>
        </authorList>
    </citation>
    <scope>NUCLEOTIDE SEQUENCE</scope>
</reference>
<evidence type="ECO:0000313" key="5">
    <source>
        <dbReference type="EMBL" id="CAI4018410.1"/>
    </source>
</evidence>
<feature type="compositionally biased region" description="Acidic residues" evidence="4">
    <location>
        <begin position="32"/>
        <end position="41"/>
    </location>
</feature>
<organism evidence="5">
    <name type="scientific">Cladocopium goreaui</name>
    <dbReference type="NCBI Taxonomy" id="2562237"/>
    <lineage>
        <taxon>Eukaryota</taxon>
        <taxon>Sar</taxon>
        <taxon>Alveolata</taxon>
        <taxon>Dinophyceae</taxon>
        <taxon>Suessiales</taxon>
        <taxon>Symbiodiniaceae</taxon>
        <taxon>Cladocopium</taxon>
    </lineage>
</organism>
<comment type="caution">
    <text evidence="5">The sequence shown here is derived from an EMBL/GenBank/DDBJ whole genome shotgun (WGS) entry which is preliminary data.</text>
</comment>
<name>A0A9P1GP87_9DINO</name>
<dbReference type="Pfam" id="PF01780">
    <property type="entry name" value="Ribosomal_L37ae"/>
    <property type="match status" value="1"/>
</dbReference>
<dbReference type="PANTHER" id="PTHR48129">
    <property type="entry name" value="60S RIBOSOMAL PROTEIN L37A"/>
    <property type="match status" value="1"/>
</dbReference>
<comment type="similarity">
    <text evidence="1">Belongs to the eukaryotic ribosomal protein eL43 family.</text>
</comment>
<dbReference type="EMBL" id="CAMXCT010006693">
    <property type="protein sequence ID" value="CAI4018410.1"/>
    <property type="molecule type" value="Genomic_DNA"/>
</dbReference>
<feature type="compositionally biased region" description="Low complexity" evidence="4">
    <location>
        <begin position="1"/>
        <end position="13"/>
    </location>
</feature>
<feature type="region of interest" description="Disordered" evidence="4">
    <location>
        <begin position="1"/>
        <end position="57"/>
    </location>
</feature>